<dbReference type="AlphaFoldDB" id="A0A9J5YLZ0"/>
<organism evidence="2 3">
    <name type="scientific">Solanum commersonii</name>
    <name type="common">Commerson's wild potato</name>
    <name type="synonym">Commerson's nightshade</name>
    <dbReference type="NCBI Taxonomy" id="4109"/>
    <lineage>
        <taxon>Eukaryota</taxon>
        <taxon>Viridiplantae</taxon>
        <taxon>Streptophyta</taxon>
        <taxon>Embryophyta</taxon>
        <taxon>Tracheophyta</taxon>
        <taxon>Spermatophyta</taxon>
        <taxon>Magnoliopsida</taxon>
        <taxon>eudicotyledons</taxon>
        <taxon>Gunneridae</taxon>
        <taxon>Pentapetalae</taxon>
        <taxon>asterids</taxon>
        <taxon>lamiids</taxon>
        <taxon>Solanales</taxon>
        <taxon>Solanaceae</taxon>
        <taxon>Solanoideae</taxon>
        <taxon>Solaneae</taxon>
        <taxon>Solanum</taxon>
    </lineage>
</organism>
<evidence type="ECO:0000256" key="1">
    <source>
        <dbReference type="SAM" id="MobiDB-lite"/>
    </source>
</evidence>
<feature type="compositionally biased region" description="Basic residues" evidence="1">
    <location>
        <begin position="141"/>
        <end position="156"/>
    </location>
</feature>
<feature type="region of interest" description="Disordered" evidence="1">
    <location>
        <begin position="74"/>
        <end position="180"/>
    </location>
</feature>
<evidence type="ECO:0000313" key="2">
    <source>
        <dbReference type="EMBL" id="KAG5600148.1"/>
    </source>
</evidence>
<dbReference type="Proteomes" id="UP000824120">
    <property type="component" value="Chromosome 6"/>
</dbReference>
<gene>
    <name evidence="2" type="ORF">H5410_031518</name>
</gene>
<reference evidence="2 3" key="1">
    <citation type="submission" date="2020-09" db="EMBL/GenBank/DDBJ databases">
        <title>De no assembly of potato wild relative species, Solanum commersonii.</title>
        <authorList>
            <person name="Cho K."/>
        </authorList>
    </citation>
    <scope>NUCLEOTIDE SEQUENCE [LARGE SCALE GENOMIC DNA]</scope>
    <source>
        <strain evidence="2">LZ3.2</strain>
        <tissue evidence="2">Leaf</tissue>
    </source>
</reference>
<sequence>MTSHVLLSEEILPWSPTLVLSCDKFQNSEAQSIAKTVDKPSIEDVEVASRGVRGANTLTVGVPDLEMANNAPEVDHIAESAKTEKERQRKGKGKGNMFMSRSKVDKKRSSDTESDDVATYVVKRRKEGENERVKSKELQKAAKKSPVKKGKVKKGTTVKSSRTKGPGPSVPVAAKEMTRE</sequence>
<accession>A0A9J5YLZ0</accession>
<comment type="caution">
    <text evidence="2">The sequence shown here is derived from an EMBL/GenBank/DDBJ whole genome shotgun (WGS) entry which is preliminary data.</text>
</comment>
<dbReference type="EMBL" id="JACXVP010000006">
    <property type="protein sequence ID" value="KAG5600148.1"/>
    <property type="molecule type" value="Genomic_DNA"/>
</dbReference>
<proteinExistence type="predicted"/>
<name>A0A9J5YLZ0_SOLCO</name>
<feature type="compositionally biased region" description="Basic and acidic residues" evidence="1">
    <location>
        <begin position="74"/>
        <end position="87"/>
    </location>
</feature>
<evidence type="ECO:0000313" key="3">
    <source>
        <dbReference type="Proteomes" id="UP000824120"/>
    </source>
</evidence>
<protein>
    <submittedName>
        <fullName evidence="2">Uncharacterized protein</fullName>
    </submittedName>
</protein>
<keyword evidence="3" id="KW-1185">Reference proteome</keyword>
<feature type="compositionally biased region" description="Basic and acidic residues" evidence="1">
    <location>
        <begin position="126"/>
        <end position="140"/>
    </location>
</feature>